<evidence type="ECO:0000256" key="2">
    <source>
        <dbReference type="ARBA" id="ARBA00022630"/>
    </source>
</evidence>
<gene>
    <name evidence="6" type="ORF">RJ641_012910</name>
</gene>
<name>A0AAN8USJ6_9MAGN</name>
<dbReference type="Gene3D" id="3.50.50.60">
    <property type="entry name" value="FAD/NAD(P)-binding domain"/>
    <property type="match status" value="2"/>
</dbReference>
<evidence type="ECO:0000313" key="6">
    <source>
        <dbReference type="EMBL" id="KAK6922403.1"/>
    </source>
</evidence>
<reference evidence="6 7" key="1">
    <citation type="submission" date="2023-12" db="EMBL/GenBank/DDBJ databases">
        <title>A high-quality genome assembly for Dillenia turbinata (Dilleniales).</title>
        <authorList>
            <person name="Chanderbali A."/>
        </authorList>
    </citation>
    <scope>NUCLEOTIDE SEQUENCE [LARGE SCALE GENOMIC DNA]</scope>
    <source>
        <strain evidence="6">LSX21</strain>
        <tissue evidence="6">Leaf</tissue>
    </source>
</reference>
<dbReference type="Pfam" id="PF01134">
    <property type="entry name" value="GIDA"/>
    <property type="match status" value="2"/>
</dbReference>
<dbReference type="InterPro" id="IPR040131">
    <property type="entry name" value="MnmG_N"/>
</dbReference>
<dbReference type="PANTHER" id="PTHR11806:SF0">
    <property type="entry name" value="PROTEIN MTO1 HOMOLOG, MITOCHONDRIAL"/>
    <property type="match status" value="1"/>
</dbReference>
<dbReference type="GO" id="GO:0002098">
    <property type="term" value="P:tRNA wobble uridine modification"/>
    <property type="evidence" value="ECO:0007669"/>
    <property type="project" value="TreeGrafter"/>
</dbReference>
<keyword evidence="7" id="KW-1185">Reference proteome</keyword>
<comment type="caution">
    <text evidence="6">The sequence shown here is derived from an EMBL/GenBank/DDBJ whole genome shotgun (WGS) entry which is preliminary data.</text>
</comment>
<dbReference type="InterPro" id="IPR002218">
    <property type="entry name" value="MnmG-rel"/>
</dbReference>
<evidence type="ECO:0000256" key="1">
    <source>
        <dbReference type="ARBA" id="ARBA00001974"/>
    </source>
</evidence>
<keyword evidence="3" id="KW-0274">FAD</keyword>
<evidence type="ECO:0000259" key="5">
    <source>
        <dbReference type="Pfam" id="PF01134"/>
    </source>
</evidence>
<dbReference type="AlphaFoldDB" id="A0AAN8USJ6"/>
<dbReference type="PANTHER" id="PTHR11806">
    <property type="entry name" value="GLUCOSE INHIBITED DIVISION PROTEIN A"/>
    <property type="match status" value="1"/>
</dbReference>
<organism evidence="6 7">
    <name type="scientific">Dillenia turbinata</name>
    <dbReference type="NCBI Taxonomy" id="194707"/>
    <lineage>
        <taxon>Eukaryota</taxon>
        <taxon>Viridiplantae</taxon>
        <taxon>Streptophyta</taxon>
        <taxon>Embryophyta</taxon>
        <taxon>Tracheophyta</taxon>
        <taxon>Spermatophyta</taxon>
        <taxon>Magnoliopsida</taxon>
        <taxon>eudicotyledons</taxon>
        <taxon>Gunneridae</taxon>
        <taxon>Pentapetalae</taxon>
        <taxon>Dilleniales</taxon>
        <taxon>Dilleniaceae</taxon>
        <taxon>Dillenia</taxon>
    </lineage>
</organism>
<sequence length="321" mass="35284">MESQGIAGVSDHSLLSSRAAPIPVEEEEQQNTRRKETACVRNPSSRSSLERDVDGVNRAEYAYNSKDIQAQRYQVSLLCGNDKCATDGKRRIGYVVCSFTFCQTEWDSNMGAVYERFGVIMVGEGRAGSEAALESAHLGAKTPLLMLNIDGIAWQLLTAFQFGLESRAAGRFGESASHGLTENLQQLGFETDPLKTGTPTHVDCLTFDFSGLEPSMEIKRLYFSYALLNFSDLTLLNLKYTMVVSVAQQTKDDAWMLGQPIWCSSEGKAPICYDSLFGIWRCSESLNNLGARHSLLLSNICDSQEAALSRMCITHGLVAGL</sequence>
<feature type="region of interest" description="Disordered" evidence="4">
    <location>
        <begin position="1"/>
        <end position="49"/>
    </location>
</feature>
<dbReference type="GO" id="GO:0050660">
    <property type="term" value="F:flavin adenine dinucleotide binding"/>
    <property type="evidence" value="ECO:0007669"/>
    <property type="project" value="InterPro"/>
</dbReference>
<evidence type="ECO:0000313" key="7">
    <source>
        <dbReference type="Proteomes" id="UP001370490"/>
    </source>
</evidence>
<dbReference type="EMBL" id="JBAMMX010000019">
    <property type="protein sequence ID" value="KAK6922403.1"/>
    <property type="molecule type" value="Genomic_DNA"/>
</dbReference>
<dbReference type="Proteomes" id="UP001370490">
    <property type="component" value="Unassembled WGS sequence"/>
</dbReference>
<dbReference type="GO" id="GO:0030488">
    <property type="term" value="P:tRNA methylation"/>
    <property type="evidence" value="ECO:0007669"/>
    <property type="project" value="TreeGrafter"/>
</dbReference>
<comment type="cofactor">
    <cofactor evidence="1">
        <name>FAD</name>
        <dbReference type="ChEBI" id="CHEBI:57692"/>
    </cofactor>
</comment>
<proteinExistence type="predicted"/>
<accession>A0AAN8USJ6</accession>
<keyword evidence="2" id="KW-0285">Flavoprotein</keyword>
<dbReference type="InterPro" id="IPR036188">
    <property type="entry name" value="FAD/NAD-bd_sf"/>
</dbReference>
<feature type="domain" description="MnmG N-terminal" evidence="5">
    <location>
        <begin position="161"/>
        <end position="226"/>
    </location>
</feature>
<feature type="domain" description="MnmG N-terminal" evidence="5">
    <location>
        <begin position="119"/>
        <end position="154"/>
    </location>
</feature>
<evidence type="ECO:0000256" key="3">
    <source>
        <dbReference type="ARBA" id="ARBA00022827"/>
    </source>
</evidence>
<evidence type="ECO:0000256" key="4">
    <source>
        <dbReference type="SAM" id="MobiDB-lite"/>
    </source>
</evidence>
<protein>
    <submittedName>
        <fullName evidence="6">MnmG, N-terminal domain</fullName>
    </submittedName>
</protein>